<keyword evidence="2" id="KW-0645">Protease</keyword>
<sequence length="234" mass="27072">MVKCKTLTTKEELGTIVKEVFYEVKDEECYKSVVVKVDEGLKDFLEEIEMRDGIDKQFIIPDSSTLNNLLVVRVEDIKHKGDYYECELLIQLFAEKFLFKELMELENNIKEQTKGLIELEELEYLHNFITDNINYDKEHRSRSALAAAITHKGTCTAFAQLFLILGEAIGLKVGCIDSKILKHRWNYVIIGDTTYYIDEIFNVSNNTSKRLFFQITPIHLEKAPDQGIAVPHQE</sequence>
<evidence type="ECO:0000313" key="3">
    <source>
        <dbReference type="Proteomes" id="UP000250070"/>
    </source>
</evidence>
<dbReference type="GO" id="GO:0008233">
    <property type="term" value="F:peptidase activity"/>
    <property type="evidence" value="ECO:0007669"/>
    <property type="project" value="UniProtKB-KW"/>
</dbReference>
<organism evidence="2 3">
    <name type="scientific">Peptoniphilus harei</name>
    <dbReference type="NCBI Taxonomy" id="54005"/>
    <lineage>
        <taxon>Bacteria</taxon>
        <taxon>Bacillati</taxon>
        <taxon>Bacillota</taxon>
        <taxon>Tissierellia</taxon>
        <taxon>Tissierellales</taxon>
        <taxon>Peptoniphilaceae</taxon>
        <taxon>Peptoniphilus</taxon>
    </lineage>
</organism>
<dbReference type="RefSeq" id="WP_172605475.1">
    <property type="nucleotide sequence ID" value="NZ_CP068103.1"/>
</dbReference>
<dbReference type="GO" id="GO:0006508">
    <property type="term" value="P:proteolysis"/>
    <property type="evidence" value="ECO:0007669"/>
    <property type="project" value="UniProtKB-KW"/>
</dbReference>
<protein>
    <submittedName>
        <fullName evidence="2">Uncharacterized protein involved in cytokinesis, contains TGc (Transglutaminase/protease-like) domain</fullName>
    </submittedName>
</protein>
<dbReference type="Proteomes" id="UP000250070">
    <property type="component" value="Unassembled WGS sequence"/>
</dbReference>
<feature type="domain" description="Transglutaminase-like" evidence="1">
    <location>
        <begin position="118"/>
        <end position="173"/>
    </location>
</feature>
<proteinExistence type="predicted"/>
<dbReference type="EMBL" id="UATM01000032">
    <property type="protein sequence ID" value="SPY48697.1"/>
    <property type="molecule type" value="Genomic_DNA"/>
</dbReference>
<gene>
    <name evidence="2" type="ORF">NCTC13076_01784</name>
</gene>
<evidence type="ECO:0000259" key="1">
    <source>
        <dbReference type="Pfam" id="PF01841"/>
    </source>
</evidence>
<name>A0A2X1Y132_9FIRM</name>
<dbReference type="Pfam" id="PF01841">
    <property type="entry name" value="Transglut_core"/>
    <property type="match status" value="1"/>
</dbReference>
<dbReference type="InterPro" id="IPR002931">
    <property type="entry name" value="Transglutaminase-like"/>
</dbReference>
<dbReference type="InterPro" id="IPR038765">
    <property type="entry name" value="Papain-like_cys_pep_sf"/>
</dbReference>
<keyword evidence="2" id="KW-0378">Hydrolase</keyword>
<dbReference type="SUPFAM" id="SSF54001">
    <property type="entry name" value="Cysteine proteinases"/>
    <property type="match status" value="1"/>
</dbReference>
<reference evidence="2 3" key="1">
    <citation type="submission" date="2018-06" db="EMBL/GenBank/DDBJ databases">
        <authorList>
            <consortium name="Pathogen Informatics"/>
            <person name="Doyle S."/>
        </authorList>
    </citation>
    <scope>NUCLEOTIDE SEQUENCE [LARGE SCALE GENOMIC DNA]</scope>
    <source>
        <strain evidence="2 3">NCTC13076</strain>
    </source>
</reference>
<dbReference type="GeneID" id="83861478"/>
<dbReference type="AlphaFoldDB" id="A0A2X1Y132"/>
<evidence type="ECO:0000313" key="2">
    <source>
        <dbReference type="EMBL" id="SPY48697.1"/>
    </source>
</evidence>
<accession>A0A2X1Y132</accession>